<dbReference type="EMBL" id="JAUSTN010000004">
    <property type="protein sequence ID" value="MDQ0274900.1"/>
    <property type="molecule type" value="Genomic_DNA"/>
</dbReference>
<dbReference type="Gene3D" id="3.40.50.150">
    <property type="entry name" value="Vaccinia Virus protein VP39"/>
    <property type="match status" value="1"/>
</dbReference>
<name>A0ABU0AUI0_9FIRM</name>
<dbReference type="Proteomes" id="UP001236559">
    <property type="component" value="Unassembled WGS sequence"/>
</dbReference>
<organism evidence="5 6">
    <name type="scientific">Peptoniphilus koenoeneniae</name>
    <dbReference type="NCBI Taxonomy" id="507751"/>
    <lineage>
        <taxon>Bacteria</taxon>
        <taxon>Bacillati</taxon>
        <taxon>Bacillota</taxon>
        <taxon>Tissierellia</taxon>
        <taxon>Tissierellales</taxon>
        <taxon>Peptoniphilaceae</taxon>
        <taxon>Peptoniphilus</taxon>
    </lineage>
</organism>
<proteinExistence type="inferred from homology"/>
<evidence type="ECO:0000256" key="1">
    <source>
        <dbReference type="ARBA" id="ARBA00008361"/>
    </source>
</evidence>
<comment type="similarity">
    <text evidence="1">Belongs to the methyltransferase superfamily.</text>
</comment>
<dbReference type="Pfam" id="PF08241">
    <property type="entry name" value="Methyltransf_11"/>
    <property type="match status" value="1"/>
</dbReference>
<comment type="caution">
    <text evidence="5">The sequence shown here is derived from an EMBL/GenBank/DDBJ whole genome shotgun (WGS) entry which is preliminary data.</text>
</comment>
<dbReference type="InterPro" id="IPR013216">
    <property type="entry name" value="Methyltransf_11"/>
</dbReference>
<dbReference type="InterPro" id="IPR051052">
    <property type="entry name" value="Diverse_substrate_MTase"/>
</dbReference>
<protein>
    <submittedName>
        <fullName evidence="5">Ubiquinone/menaquinone biosynthesis C-methylase UbiE</fullName>
    </submittedName>
</protein>
<evidence type="ECO:0000256" key="2">
    <source>
        <dbReference type="ARBA" id="ARBA00022603"/>
    </source>
</evidence>
<evidence type="ECO:0000313" key="5">
    <source>
        <dbReference type="EMBL" id="MDQ0274900.1"/>
    </source>
</evidence>
<dbReference type="SUPFAM" id="SSF53335">
    <property type="entry name" value="S-adenosyl-L-methionine-dependent methyltransferases"/>
    <property type="match status" value="1"/>
</dbReference>
<sequence>MNNKGYINIGKVVYLEGVVKVNDKSNKKFWDRFAKLYAPFMKKDKGAYDKVCEYIRPHLNKDMDVLELACGSGQFSFSLSKYTKSWIGTDFSEQMIMEAKKHGKYENLTFEVADARSLSFADEEFDCVLIANALHIMPNPDRAMKEIHRVLKPNGTLFAPTFLWKEGKQRNIIKTLISIFGFKMYQEWDKKQFKDFTHEYGFSVVEMKLVHGGLAPIGVLIAKKVS</sequence>
<keyword evidence="3" id="KW-0808">Transferase</keyword>
<reference evidence="5 6" key="1">
    <citation type="submission" date="2023-07" db="EMBL/GenBank/DDBJ databases">
        <title>Genomic Encyclopedia of Type Strains, Phase IV (KMG-IV): sequencing the most valuable type-strain genomes for metagenomic binning, comparative biology and taxonomic classification.</title>
        <authorList>
            <person name="Goeker M."/>
        </authorList>
    </citation>
    <scope>NUCLEOTIDE SEQUENCE [LARGE SCALE GENOMIC DNA]</scope>
    <source>
        <strain evidence="5 6">DSM 22616</strain>
    </source>
</reference>
<dbReference type="CDD" id="cd02440">
    <property type="entry name" value="AdoMet_MTases"/>
    <property type="match status" value="1"/>
</dbReference>
<dbReference type="PANTHER" id="PTHR44942">
    <property type="entry name" value="METHYLTRANSF_11 DOMAIN-CONTAINING PROTEIN"/>
    <property type="match status" value="1"/>
</dbReference>
<gene>
    <name evidence="5" type="ORF">J2S72_000921</name>
</gene>
<keyword evidence="2" id="KW-0489">Methyltransferase</keyword>
<dbReference type="InterPro" id="IPR029063">
    <property type="entry name" value="SAM-dependent_MTases_sf"/>
</dbReference>
<dbReference type="PANTHER" id="PTHR44942:SF4">
    <property type="entry name" value="METHYLTRANSFERASE TYPE 11 DOMAIN-CONTAINING PROTEIN"/>
    <property type="match status" value="1"/>
</dbReference>
<feature type="domain" description="Methyltransferase type 11" evidence="4">
    <location>
        <begin position="66"/>
        <end position="158"/>
    </location>
</feature>
<keyword evidence="5" id="KW-0830">Ubiquinone</keyword>
<keyword evidence="6" id="KW-1185">Reference proteome</keyword>
<evidence type="ECO:0000259" key="4">
    <source>
        <dbReference type="Pfam" id="PF08241"/>
    </source>
</evidence>
<evidence type="ECO:0000313" key="6">
    <source>
        <dbReference type="Proteomes" id="UP001236559"/>
    </source>
</evidence>
<evidence type="ECO:0000256" key="3">
    <source>
        <dbReference type="ARBA" id="ARBA00022679"/>
    </source>
</evidence>
<accession>A0ABU0AUI0</accession>